<dbReference type="AlphaFoldDB" id="A0A1M6QX18"/>
<dbReference type="InterPro" id="IPR046113">
    <property type="entry name" value="DUF6050"/>
</dbReference>
<name>A0A1M6QX18_9CLOT</name>
<organism evidence="2 3">
    <name type="scientific">Hathewaya proteolytica DSM 3090</name>
    <dbReference type="NCBI Taxonomy" id="1121331"/>
    <lineage>
        <taxon>Bacteria</taxon>
        <taxon>Bacillati</taxon>
        <taxon>Bacillota</taxon>
        <taxon>Clostridia</taxon>
        <taxon>Eubacteriales</taxon>
        <taxon>Clostridiaceae</taxon>
        <taxon>Hathewaya</taxon>
    </lineage>
</organism>
<accession>A0A1M6QX18</accession>
<gene>
    <name evidence="2" type="ORF">SAMN02745248_02141</name>
</gene>
<dbReference type="RefSeq" id="WP_072904077.1">
    <property type="nucleotide sequence ID" value="NZ_FRAD01000019.1"/>
</dbReference>
<feature type="transmembrane region" description="Helical" evidence="1">
    <location>
        <begin position="69"/>
        <end position="92"/>
    </location>
</feature>
<keyword evidence="3" id="KW-1185">Reference proteome</keyword>
<proteinExistence type="predicted"/>
<evidence type="ECO:0000313" key="3">
    <source>
        <dbReference type="Proteomes" id="UP000183952"/>
    </source>
</evidence>
<dbReference type="Proteomes" id="UP000183952">
    <property type="component" value="Unassembled WGS sequence"/>
</dbReference>
<feature type="transmembrane region" description="Helical" evidence="1">
    <location>
        <begin position="37"/>
        <end position="57"/>
    </location>
</feature>
<protein>
    <submittedName>
        <fullName evidence="2">Uncharacterized protein</fullName>
    </submittedName>
</protein>
<dbReference type="EMBL" id="FRAD01000019">
    <property type="protein sequence ID" value="SHK24745.1"/>
    <property type="molecule type" value="Genomic_DNA"/>
</dbReference>
<dbReference type="OrthoDB" id="1825068at2"/>
<feature type="transmembrane region" description="Helical" evidence="1">
    <location>
        <begin position="12"/>
        <end position="31"/>
    </location>
</feature>
<dbReference type="STRING" id="1121331.SAMN02745248_02141"/>
<evidence type="ECO:0000256" key="1">
    <source>
        <dbReference type="SAM" id="Phobius"/>
    </source>
</evidence>
<reference evidence="2 3" key="1">
    <citation type="submission" date="2016-11" db="EMBL/GenBank/DDBJ databases">
        <authorList>
            <person name="Jaros S."/>
            <person name="Januszkiewicz K."/>
            <person name="Wedrychowicz H."/>
        </authorList>
    </citation>
    <scope>NUCLEOTIDE SEQUENCE [LARGE SCALE GENOMIC DNA]</scope>
    <source>
        <strain evidence="2 3">DSM 3090</strain>
    </source>
</reference>
<sequence>MSKNEILKDFMNNTVIPGSIVLALGIVLSPLCKVGESVDFGVLFVYCSFPFGIYMILKKFPIDKNMKTFAKVVTAILAVIVGCALGVAALAWTLGRAFGYIPYTLWRFVMKDELEGSGGLGNEDSSGCPHDYANSYGNENRCINDNRCVNENNCVNENSCGNKNIYGVIEDPILDADRIEVMKRIQELSEKRK</sequence>
<keyword evidence="1" id="KW-0472">Membrane</keyword>
<keyword evidence="1" id="KW-0812">Transmembrane</keyword>
<keyword evidence="1" id="KW-1133">Transmembrane helix</keyword>
<dbReference type="Pfam" id="PF19517">
    <property type="entry name" value="DUF6050"/>
    <property type="match status" value="1"/>
</dbReference>
<evidence type="ECO:0000313" key="2">
    <source>
        <dbReference type="EMBL" id="SHK24745.1"/>
    </source>
</evidence>